<evidence type="ECO:0000313" key="2">
    <source>
        <dbReference type="Proteomes" id="UP000543836"/>
    </source>
</evidence>
<dbReference type="Proteomes" id="UP000543836">
    <property type="component" value="Unassembled WGS sequence"/>
</dbReference>
<dbReference type="EMBL" id="JACIIG010000007">
    <property type="protein sequence ID" value="MBB4569027.1"/>
    <property type="molecule type" value="Genomic_DNA"/>
</dbReference>
<dbReference type="Gene3D" id="3.90.180.10">
    <property type="entry name" value="Medium-chain alcohol dehydrogenases, catalytic domain"/>
    <property type="match status" value="1"/>
</dbReference>
<keyword evidence="2" id="KW-1185">Reference proteome</keyword>
<evidence type="ECO:0000313" key="1">
    <source>
        <dbReference type="EMBL" id="MBB4569027.1"/>
    </source>
</evidence>
<accession>A0A7W7EL35</accession>
<sequence length="69" mass="7811">MDAARIGERVIVRNLLRTYVDDRAFECWTFGSERDGGFAQYAKAPSRETFKVDCDWSDAELAEGSVFAI</sequence>
<comment type="caution">
    <text evidence="1">The sequence shown here is derived from an EMBL/GenBank/DDBJ whole genome shotgun (WGS) entry which is preliminary data.</text>
</comment>
<protein>
    <submittedName>
        <fullName evidence="1">NADPH:quinone reductase-like Zn-dependent oxidoreductase</fullName>
    </submittedName>
</protein>
<dbReference type="SUPFAM" id="SSF50129">
    <property type="entry name" value="GroES-like"/>
    <property type="match status" value="1"/>
</dbReference>
<dbReference type="AlphaFoldDB" id="A0A7W7EL35"/>
<dbReference type="InterPro" id="IPR011032">
    <property type="entry name" value="GroES-like_sf"/>
</dbReference>
<organism evidence="1 2">
    <name type="scientific">Rhizobium leucaenae</name>
    <dbReference type="NCBI Taxonomy" id="29450"/>
    <lineage>
        <taxon>Bacteria</taxon>
        <taxon>Pseudomonadati</taxon>
        <taxon>Pseudomonadota</taxon>
        <taxon>Alphaproteobacteria</taxon>
        <taxon>Hyphomicrobiales</taxon>
        <taxon>Rhizobiaceae</taxon>
        <taxon>Rhizobium/Agrobacterium group</taxon>
        <taxon>Rhizobium</taxon>
    </lineage>
</organism>
<name>A0A7W7EL35_9HYPH</name>
<proteinExistence type="predicted"/>
<reference evidence="1 2" key="1">
    <citation type="submission" date="2020-08" db="EMBL/GenBank/DDBJ databases">
        <title>Genomic Encyclopedia of Type Strains, Phase IV (KMG-V): Genome sequencing to study the core and pangenomes of soil and plant-associated prokaryotes.</title>
        <authorList>
            <person name="Whitman W."/>
        </authorList>
    </citation>
    <scope>NUCLEOTIDE SEQUENCE [LARGE SCALE GENOMIC DNA]</scope>
    <source>
        <strain evidence="1 2">SEMIA 492</strain>
    </source>
</reference>
<gene>
    <name evidence="1" type="ORF">GGE60_003146</name>
</gene>